<dbReference type="AlphaFoldDB" id="A0A834G3F0"/>
<keyword evidence="3" id="KW-1185">Reference proteome</keyword>
<sequence>MPPQQNAQNKLLLLGAPPRQDVKLKKPYIDRKPGWNSVPEFGGWDRKTPGATDYSVVFSRARANKKQQKNDVNRHSLGNEQELMVKKQPHQHYQQDDSVMRKKKGLNYFCCMWP</sequence>
<dbReference type="InterPro" id="IPR008700">
    <property type="entry name" value="TypeIII_avirulence_cleave"/>
</dbReference>
<feature type="domain" description="RIN4 pathogenic type III effector avirulence factor Avr cleavage site" evidence="1">
    <location>
        <begin position="34"/>
        <end position="66"/>
    </location>
</feature>
<dbReference type="PANTHER" id="PTHR33882">
    <property type="entry name" value="PATHOGENIC TYPE III EFFECTOR AVIRULENCE FACTOR AVR AVRRPT-CLEAVAGE: CLEAVAGE SITE PROTEIN"/>
    <property type="match status" value="1"/>
</dbReference>
<dbReference type="Proteomes" id="UP000626092">
    <property type="component" value="Unassembled WGS sequence"/>
</dbReference>
<accession>A0A834G3F0</accession>
<name>A0A834G3F0_RHOSS</name>
<evidence type="ECO:0000259" key="1">
    <source>
        <dbReference type="Pfam" id="PF05627"/>
    </source>
</evidence>
<proteinExistence type="predicted"/>
<dbReference type="Pfam" id="PF05627">
    <property type="entry name" value="AvrRpt-cleavage"/>
    <property type="match status" value="1"/>
</dbReference>
<organism evidence="2 3">
    <name type="scientific">Rhododendron simsii</name>
    <name type="common">Sims's rhododendron</name>
    <dbReference type="NCBI Taxonomy" id="118357"/>
    <lineage>
        <taxon>Eukaryota</taxon>
        <taxon>Viridiplantae</taxon>
        <taxon>Streptophyta</taxon>
        <taxon>Embryophyta</taxon>
        <taxon>Tracheophyta</taxon>
        <taxon>Spermatophyta</taxon>
        <taxon>Magnoliopsida</taxon>
        <taxon>eudicotyledons</taxon>
        <taxon>Gunneridae</taxon>
        <taxon>Pentapetalae</taxon>
        <taxon>asterids</taxon>
        <taxon>Ericales</taxon>
        <taxon>Ericaceae</taxon>
        <taxon>Ericoideae</taxon>
        <taxon>Rhodoreae</taxon>
        <taxon>Rhododendron</taxon>
    </lineage>
</organism>
<reference evidence="2" key="1">
    <citation type="submission" date="2019-11" db="EMBL/GenBank/DDBJ databases">
        <authorList>
            <person name="Liu Y."/>
            <person name="Hou J."/>
            <person name="Li T.-Q."/>
            <person name="Guan C.-H."/>
            <person name="Wu X."/>
            <person name="Wu H.-Z."/>
            <person name="Ling F."/>
            <person name="Zhang R."/>
            <person name="Shi X.-G."/>
            <person name="Ren J.-P."/>
            <person name="Chen E.-F."/>
            <person name="Sun J.-M."/>
        </authorList>
    </citation>
    <scope>NUCLEOTIDE SEQUENCE</scope>
    <source>
        <strain evidence="2">Adult_tree_wgs_1</strain>
        <tissue evidence="2">Leaves</tissue>
    </source>
</reference>
<evidence type="ECO:0000313" key="2">
    <source>
        <dbReference type="EMBL" id="KAF7120757.1"/>
    </source>
</evidence>
<protein>
    <recommendedName>
        <fullName evidence="1">RIN4 pathogenic type III effector avirulence factor Avr cleavage site domain-containing protein</fullName>
    </recommendedName>
</protein>
<dbReference type="OrthoDB" id="1885368at2759"/>
<dbReference type="EMBL" id="WJXA01000013">
    <property type="protein sequence ID" value="KAF7120757.1"/>
    <property type="molecule type" value="Genomic_DNA"/>
</dbReference>
<evidence type="ECO:0000313" key="3">
    <source>
        <dbReference type="Proteomes" id="UP000626092"/>
    </source>
</evidence>
<gene>
    <name evidence="2" type="ORF">RHSIM_Rhsim13G0207800</name>
</gene>
<dbReference type="PANTHER" id="PTHR33882:SF11">
    <property type="entry name" value="RPM1-INTERACTING PROTEIN 4 (RIN4) FAMILY PROTEIN"/>
    <property type="match status" value="1"/>
</dbReference>
<comment type="caution">
    <text evidence="2">The sequence shown here is derived from an EMBL/GenBank/DDBJ whole genome shotgun (WGS) entry which is preliminary data.</text>
</comment>